<dbReference type="RefSeq" id="WP_202998762.1">
    <property type="nucleotide sequence ID" value="NZ_JADWYU010000142.1"/>
</dbReference>
<keyword evidence="2" id="KW-0472">Membrane</keyword>
<feature type="transmembrane region" description="Helical" evidence="2">
    <location>
        <begin position="246"/>
        <end position="267"/>
    </location>
</feature>
<keyword evidence="4" id="KW-1185">Reference proteome</keyword>
<protein>
    <submittedName>
        <fullName evidence="3">Uncharacterized protein</fullName>
    </submittedName>
</protein>
<gene>
    <name evidence="3" type="ORF">I7412_03440</name>
</gene>
<feature type="compositionally biased region" description="Low complexity" evidence="1">
    <location>
        <begin position="390"/>
        <end position="401"/>
    </location>
</feature>
<name>A0A937RF35_9ACTN</name>
<feature type="transmembrane region" description="Helical" evidence="2">
    <location>
        <begin position="67"/>
        <end position="88"/>
    </location>
</feature>
<evidence type="ECO:0000256" key="2">
    <source>
        <dbReference type="SAM" id="Phobius"/>
    </source>
</evidence>
<feature type="compositionally biased region" description="Pro residues" evidence="1">
    <location>
        <begin position="351"/>
        <end position="378"/>
    </location>
</feature>
<organism evidence="3 4">
    <name type="scientific">Frankia nepalensis</name>
    <dbReference type="NCBI Taxonomy" id="1836974"/>
    <lineage>
        <taxon>Bacteria</taxon>
        <taxon>Bacillati</taxon>
        <taxon>Actinomycetota</taxon>
        <taxon>Actinomycetes</taxon>
        <taxon>Frankiales</taxon>
        <taxon>Frankiaceae</taxon>
        <taxon>Frankia</taxon>
    </lineage>
</organism>
<feature type="region of interest" description="Disordered" evidence="1">
    <location>
        <begin position="306"/>
        <end position="401"/>
    </location>
</feature>
<feature type="compositionally biased region" description="Low complexity" evidence="1">
    <location>
        <begin position="311"/>
        <end position="325"/>
    </location>
</feature>
<dbReference type="AlphaFoldDB" id="A0A937RF35"/>
<dbReference type="EMBL" id="JAEACQ010000123">
    <property type="protein sequence ID" value="MBL7626244.1"/>
    <property type="molecule type" value="Genomic_DNA"/>
</dbReference>
<keyword evidence="2" id="KW-1133">Transmembrane helix</keyword>
<feature type="transmembrane region" description="Helical" evidence="2">
    <location>
        <begin position="177"/>
        <end position="198"/>
    </location>
</feature>
<dbReference type="Proteomes" id="UP000604475">
    <property type="component" value="Unassembled WGS sequence"/>
</dbReference>
<evidence type="ECO:0000313" key="4">
    <source>
        <dbReference type="Proteomes" id="UP000604475"/>
    </source>
</evidence>
<evidence type="ECO:0000313" key="3">
    <source>
        <dbReference type="EMBL" id="MBL7626244.1"/>
    </source>
</evidence>
<reference evidence="3" key="1">
    <citation type="submission" date="2020-12" db="EMBL/GenBank/DDBJ databases">
        <title>Genomic characterization of non-nitrogen-fixing Frankia strains.</title>
        <authorList>
            <person name="Carlos-Shanley C."/>
            <person name="Guerra T."/>
            <person name="Hahn D."/>
        </authorList>
    </citation>
    <scope>NUCLEOTIDE SEQUENCE</scope>
    <source>
        <strain evidence="3">CN6</strain>
    </source>
</reference>
<feature type="compositionally biased region" description="Basic and acidic residues" evidence="1">
    <location>
        <begin position="341"/>
        <end position="350"/>
    </location>
</feature>
<proteinExistence type="predicted"/>
<accession>A0A937RF35</accession>
<keyword evidence="2" id="KW-0812">Transmembrane</keyword>
<comment type="caution">
    <text evidence="3">The sequence shown here is derived from an EMBL/GenBank/DDBJ whole genome shotgun (WGS) entry which is preliminary data.</text>
</comment>
<evidence type="ECO:0000256" key="1">
    <source>
        <dbReference type="SAM" id="MobiDB-lite"/>
    </source>
</evidence>
<feature type="transmembrane region" description="Helical" evidence="2">
    <location>
        <begin position="95"/>
        <end position="117"/>
    </location>
</feature>
<sequence>MFPLLIGPLAGSAQDSITGVMQAMVAMFAASFGTRLGELLSAMFTASTRPPVTAQTFLAADGPYRTVASFSTLLLAVAIVIGVIQGLLSGQPGQAFARMGVQLPIAVLAIGGLPWLVDQMLAIADVLADAVLPPDKAREVTTLMAAPPSPDFPGLLVTVLAFLGGVLLYMELVVRDALILIVVALAPGSFAASVVPAARPAAGQVLRLITAAVLAKPAIYVALRIGIDQVAQHDDADSTGAGWGQYILGLAVVTVAVFMPAIVWRLLPLAEAYALSQGIARAPFRATMQTAQMAYWGRTLLAGRGRGLPGGTARTPTTGSTTPASDRPHFDTPRALPDPPPEPHRADPRPDPPPPAADTPPQPRPTPDPPPPPTPPPAGRVRRRRGRPEPGGAATPTGNGP</sequence>
<feature type="transmembrane region" description="Helical" evidence="2">
    <location>
        <begin position="152"/>
        <end position="170"/>
    </location>
</feature>